<dbReference type="Gene3D" id="3.40.630.10">
    <property type="entry name" value="Zn peptidases"/>
    <property type="match status" value="1"/>
</dbReference>
<keyword evidence="1" id="KW-0378">Hydrolase</keyword>
<dbReference type="NCBIfam" id="TIGR01891">
    <property type="entry name" value="amidohydrolases"/>
    <property type="match status" value="1"/>
</dbReference>
<accession>A0ABP8V200</accession>
<protein>
    <submittedName>
        <fullName evidence="3">Amidohydrolase</fullName>
    </submittedName>
</protein>
<evidence type="ECO:0000259" key="2">
    <source>
        <dbReference type="Pfam" id="PF07687"/>
    </source>
</evidence>
<keyword evidence="4" id="KW-1185">Reference proteome</keyword>
<dbReference type="Proteomes" id="UP001500604">
    <property type="component" value="Unassembled WGS sequence"/>
</dbReference>
<dbReference type="RefSeq" id="WP_345196109.1">
    <property type="nucleotide sequence ID" value="NZ_BAABFL010000352.1"/>
</dbReference>
<feature type="domain" description="Peptidase M20 dimerisation" evidence="2">
    <location>
        <begin position="183"/>
        <end position="283"/>
    </location>
</feature>
<name>A0ABP8V200_9GAMM</name>
<dbReference type="InterPro" id="IPR036264">
    <property type="entry name" value="Bact_exopeptidase_dim_dom"/>
</dbReference>
<dbReference type="PANTHER" id="PTHR11014">
    <property type="entry name" value="PEPTIDASE M20 FAMILY MEMBER"/>
    <property type="match status" value="1"/>
</dbReference>
<dbReference type="Pfam" id="PF01546">
    <property type="entry name" value="Peptidase_M20"/>
    <property type="match status" value="1"/>
</dbReference>
<proteinExistence type="predicted"/>
<dbReference type="Gene3D" id="3.30.70.360">
    <property type="match status" value="1"/>
</dbReference>
<dbReference type="PANTHER" id="PTHR11014:SF169">
    <property type="entry name" value="CLAN MH, FAMILY M20, PEPTIDASE T-LIKE METALLOPEPTIDASE"/>
    <property type="match status" value="1"/>
</dbReference>
<reference evidence="4" key="1">
    <citation type="journal article" date="2019" name="Int. J. Syst. Evol. Microbiol.">
        <title>The Global Catalogue of Microorganisms (GCM) 10K type strain sequencing project: providing services to taxonomists for standard genome sequencing and annotation.</title>
        <authorList>
            <consortium name="The Broad Institute Genomics Platform"/>
            <consortium name="The Broad Institute Genome Sequencing Center for Infectious Disease"/>
            <person name="Wu L."/>
            <person name="Ma J."/>
        </authorList>
    </citation>
    <scope>NUCLEOTIDE SEQUENCE [LARGE SCALE GENOMIC DNA]</scope>
    <source>
        <strain evidence="4">JCM 17805</strain>
    </source>
</reference>
<dbReference type="EMBL" id="BAABFL010000352">
    <property type="protein sequence ID" value="GAA4650034.1"/>
    <property type="molecule type" value="Genomic_DNA"/>
</dbReference>
<comment type="caution">
    <text evidence="3">The sequence shown here is derived from an EMBL/GenBank/DDBJ whole genome shotgun (WGS) entry which is preliminary data.</text>
</comment>
<dbReference type="SUPFAM" id="SSF55031">
    <property type="entry name" value="Bacterial exopeptidase dimerisation domain"/>
    <property type="match status" value="1"/>
</dbReference>
<evidence type="ECO:0000256" key="1">
    <source>
        <dbReference type="ARBA" id="ARBA00022801"/>
    </source>
</evidence>
<dbReference type="Pfam" id="PF07687">
    <property type="entry name" value="M20_dimer"/>
    <property type="match status" value="1"/>
</dbReference>
<organism evidence="3 4">
    <name type="scientific">Kistimonas scapharcae</name>
    <dbReference type="NCBI Taxonomy" id="1036133"/>
    <lineage>
        <taxon>Bacteria</taxon>
        <taxon>Pseudomonadati</taxon>
        <taxon>Pseudomonadota</taxon>
        <taxon>Gammaproteobacteria</taxon>
        <taxon>Oceanospirillales</taxon>
        <taxon>Endozoicomonadaceae</taxon>
        <taxon>Kistimonas</taxon>
    </lineage>
</organism>
<dbReference type="SUPFAM" id="SSF53187">
    <property type="entry name" value="Zn-dependent exopeptidases"/>
    <property type="match status" value="1"/>
</dbReference>
<dbReference type="PIRSF" id="PIRSF005962">
    <property type="entry name" value="Pept_M20D_amidohydro"/>
    <property type="match status" value="1"/>
</dbReference>
<dbReference type="InterPro" id="IPR002933">
    <property type="entry name" value="Peptidase_M20"/>
</dbReference>
<evidence type="ECO:0000313" key="3">
    <source>
        <dbReference type="EMBL" id="GAA4650034.1"/>
    </source>
</evidence>
<evidence type="ECO:0000313" key="4">
    <source>
        <dbReference type="Proteomes" id="UP001500604"/>
    </source>
</evidence>
<sequence>MSSLGNAELNLCRQMRQEFHRYPELSGAESHTSERLQRFLAAHIRPDEMLTGIGGHGVLALFESQHPGPTVVFRADMDAVSVHETSVVPYRSEHEGKAHMCGHDGHMTTLLALGIRLARERPESGRVGLLFQPAEEDGTGAMAVLADERFQALAPDYVIGWHNLPGTALGTLLVRSGSFACASCGMEITFTGKTSHAARPEDGISPQTAMCRLLEQLTALSTPVETDEEFALVTVVYARLGEPAFGIAPGDATIMVTLRTAADHRMQALRQKAEALVIQEAEQAGLQCSIRYRDEFAATENHPVVVSLVMDAAEEAGLNAETVERPMRWSEDFGQFTRHCKGALFCLGSGESCPQLHNPDYDFPDALIELGSNIMLHAARRLLMVSTPN</sequence>
<gene>
    <name evidence="3" type="ORF">GCM10023116_23170</name>
</gene>
<dbReference type="InterPro" id="IPR011650">
    <property type="entry name" value="Peptidase_M20_dimer"/>
</dbReference>
<dbReference type="InterPro" id="IPR017439">
    <property type="entry name" value="Amidohydrolase"/>
</dbReference>